<feature type="region of interest" description="Disordered" evidence="1">
    <location>
        <begin position="176"/>
        <end position="201"/>
    </location>
</feature>
<organism evidence="2 3">
    <name type="scientific">Zasmidium cellare ATCC 36951</name>
    <dbReference type="NCBI Taxonomy" id="1080233"/>
    <lineage>
        <taxon>Eukaryota</taxon>
        <taxon>Fungi</taxon>
        <taxon>Dikarya</taxon>
        <taxon>Ascomycota</taxon>
        <taxon>Pezizomycotina</taxon>
        <taxon>Dothideomycetes</taxon>
        <taxon>Dothideomycetidae</taxon>
        <taxon>Mycosphaerellales</taxon>
        <taxon>Mycosphaerellaceae</taxon>
        <taxon>Zasmidium</taxon>
    </lineage>
</organism>
<protein>
    <submittedName>
        <fullName evidence="2">Uncharacterized protein</fullName>
    </submittedName>
</protein>
<keyword evidence="3" id="KW-1185">Reference proteome</keyword>
<feature type="compositionally biased region" description="Basic and acidic residues" evidence="1">
    <location>
        <begin position="176"/>
        <end position="185"/>
    </location>
</feature>
<dbReference type="AlphaFoldDB" id="A0A6A6BW27"/>
<feature type="region of interest" description="Disordered" evidence="1">
    <location>
        <begin position="1"/>
        <end position="22"/>
    </location>
</feature>
<evidence type="ECO:0000256" key="1">
    <source>
        <dbReference type="SAM" id="MobiDB-lite"/>
    </source>
</evidence>
<proteinExistence type="predicted"/>
<feature type="compositionally biased region" description="Basic and acidic residues" evidence="1">
    <location>
        <begin position="1"/>
        <end position="16"/>
    </location>
</feature>
<dbReference type="Proteomes" id="UP000799537">
    <property type="component" value="Unassembled WGS sequence"/>
</dbReference>
<name>A0A6A6BW27_ZASCE</name>
<gene>
    <name evidence="2" type="ORF">M409DRAFT_61251</name>
</gene>
<dbReference type="RefSeq" id="XP_033659794.1">
    <property type="nucleotide sequence ID" value="XM_033814689.1"/>
</dbReference>
<sequence length="274" mass="31485">MRDQLRLIDTSHRQNDETPPLPYLSDLRDELNRQAWPLGPWPQGTRERFISNLLLNLRLCITTLMNNRQNWDGNEDVDPDLQDSGLRHNAATHIRAFPWPWVMVRRRRRICSGKGSVSYRRNGYAWVLTTRPYAPRLSRENLSRSSEWLHCQSSSSSKGMIACQYNSWETDIGEAARSRPHRSEMNRGPSDGSPRADPDKIIGIDIRDAHRRRRVLRPAACDRLSEPNINNAFAESYATRPFICPANLRMSLRGCLTTPSISECHGNAPERQSV</sequence>
<dbReference type="EMBL" id="ML993646">
    <property type="protein sequence ID" value="KAF2158905.1"/>
    <property type="molecule type" value="Genomic_DNA"/>
</dbReference>
<reference evidence="2" key="1">
    <citation type="journal article" date="2020" name="Stud. Mycol.">
        <title>101 Dothideomycetes genomes: a test case for predicting lifestyles and emergence of pathogens.</title>
        <authorList>
            <person name="Haridas S."/>
            <person name="Albert R."/>
            <person name="Binder M."/>
            <person name="Bloem J."/>
            <person name="Labutti K."/>
            <person name="Salamov A."/>
            <person name="Andreopoulos B."/>
            <person name="Baker S."/>
            <person name="Barry K."/>
            <person name="Bills G."/>
            <person name="Bluhm B."/>
            <person name="Cannon C."/>
            <person name="Castanera R."/>
            <person name="Culley D."/>
            <person name="Daum C."/>
            <person name="Ezra D."/>
            <person name="Gonzalez J."/>
            <person name="Henrissat B."/>
            <person name="Kuo A."/>
            <person name="Liang C."/>
            <person name="Lipzen A."/>
            <person name="Lutzoni F."/>
            <person name="Magnuson J."/>
            <person name="Mondo S."/>
            <person name="Nolan M."/>
            <person name="Ohm R."/>
            <person name="Pangilinan J."/>
            <person name="Park H.-J."/>
            <person name="Ramirez L."/>
            <person name="Alfaro M."/>
            <person name="Sun H."/>
            <person name="Tritt A."/>
            <person name="Yoshinaga Y."/>
            <person name="Zwiers L.-H."/>
            <person name="Turgeon B."/>
            <person name="Goodwin S."/>
            <person name="Spatafora J."/>
            <person name="Crous P."/>
            <person name="Grigoriev I."/>
        </authorList>
    </citation>
    <scope>NUCLEOTIDE SEQUENCE</scope>
    <source>
        <strain evidence="2">ATCC 36951</strain>
    </source>
</reference>
<evidence type="ECO:0000313" key="3">
    <source>
        <dbReference type="Proteomes" id="UP000799537"/>
    </source>
</evidence>
<accession>A0A6A6BW27</accession>
<dbReference type="GeneID" id="54567961"/>
<evidence type="ECO:0000313" key="2">
    <source>
        <dbReference type="EMBL" id="KAF2158905.1"/>
    </source>
</evidence>